<protein>
    <submittedName>
        <fullName evidence="1">Uncharacterized protein</fullName>
    </submittedName>
</protein>
<proteinExistence type="predicted"/>
<evidence type="ECO:0000313" key="1">
    <source>
        <dbReference type="EMBL" id="TWU56007.1"/>
    </source>
</evidence>
<evidence type="ECO:0000313" key="2">
    <source>
        <dbReference type="Proteomes" id="UP000317977"/>
    </source>
</evidence>
<gene>
    <name evidence="1" type="ORF">Poly59_23100</name>
</gene>
<dbReference type="EMBL" id="SJPX01000002">
    <property type="protein sequence ID" value="TWU56007.1"/>
    <property type="molecule type" value="Genomic_DNA"/>
</dbReference>
<name>A0A5C6F6J0_9BACT</name>
<organism evidence="1 2">
    <name type="scientific">Rubripirellula reticaptiva</name>
    <dbReference type="NCBI Taxonomy" id="2528013"/>
    <lineage>
        <taxon>Bacteria</taxon>
        <taxon>Pseudomonadati</taxon>
        <taxon>Planctomycetota</taxon>
        <taxon>Planctomycetia</taxon>
        <taxon>Pirellulales</taxon>
        <taxon>Pirellulaceae</taxon>
        <taxon>Rubripirellula</taxon>
    </lineage>
</organism>
<reference evidence="1 2" key="1">
    <citation type="submission" date="2019-02" db="EMBL/GenBank/DDBJ databases">
        <title>Deep-cultivation of Planctomycetes and their phenomic and genomic characterization uncovers novel biology.</title>
        <authorList>
            <person name="Wiegand S."/>
            <person name="Jogler M."/>
            <person name="Boedeker C."/>
            <person name="Pinto D."/>
            <person name="Vollmers J."/>
            <person name="Rivas-Marin E."/>
            <person name="Kohn T."/>
            <person name="Peeters S.H."/>
            <person name="Heuer A."/>
            <person name="Rast P."/>
            <person name="Oberbeckmann S."/>
            <person name="Bunk B."/>
            <person name="Jeske O."/>
            <person name="Meyerdierks A."/>
            <person name="Storesund J.E."/>
            <person name="Kallscheuer N."/>
            <person name="Luecker S."/>
            <person name="Lage O.M."/>
            <person name="Pohl T."/>
            <person name="Merkel B.J."/>
            <person name="Hornburger P."/>
            <person name="Mueller R.-W."/>
            <person name="Bruemmer F."/>
            <person name="Labrenz M."/>
            <person name="Spormann A.M."/>
            <person name="Op Den Camp H."/>
            <person name="Overmann J."/>
            <person name="Amann R."/>
            <person name="Jetten M.S.M."/>
            <person name="Mascher T."/>
            <person name="Medema M.H."/>
            <person name="Devos D.P."/>
            <person name="Kaster A.-K."/>
            <person name="Ovreas L."/>
            <person name="Rohde M."/>
            <person name="Galperin M.Y."/>
            <person name="Jogler C."/>
        </authorList>
    </citation>
    <scope>NUCLEOTIDE SEQUENCE [LARGE SCALE GENOMIC DNA]</scope>
    <source>
        <strain evidence="1 2">Poly59</strain>
    </source>
</reference>
<comment type="caution">
    <text evidence="1">The sequence shown here is derived from an EMBL/GenBank/DDBJ whole genome shotgun (WGS) entry which is preliminary data.</text>
</comment>
<keyword evidence="2" id="KW-1185">Reference proteome</keyword>
<dbReference type="Proteomes" id="UP000317977">
    <property type="component" value="Unassembled WGS sequence"/>
</dbReference>
<sequence length="132" mass="14781">MDPQKAWIEMLRSWTDREWLEVTEYARALLDWLARDGCAPKTTPIGNLGDECHRKITRTVARYMLRRATSVLEDANGIPPGVYFSLCCADCCDEGPDQFTVATQQGWTGIEYTPAGLSENFLGRCPACSRGD</sequence>
<accession>A0A5C6F6J0</accession>
<dbReference type="AlphaFoldDB" id="A0A5C6F6J0"/>